<evidence type="ECO:0000256" key="5">
    <source>
        <dbReference type="ARBA" id="ARBA00022989"/>
    </source>
</evidence>
<dbReference type="Gene3D" id="1.10.3720.10">
    <property type="entry name" value="MetI-like"/>
    <property type="match status" value="1"/>
</dbReference>
<keyword evidence="6 7" id="KW-0472">Membrane</keyword>
<feature type="transmembrane region" description="Helical" evidence="7">
    <location>
        <begin position="109"/>
        <end position="134"/>
    </location>
</feature>
<evidence type="ECO:0000256" key="4">
    <source>
        <dbReference type="ARBA" id="ARBA00022692"/>
    </source>
</evidence>
<keyword evidence="5 7" id="KW-1133">Transmembrane helix</keyword>
<dbReference type="PROSITE" id="PS50928">
    <property type="entry name" value="ABC_TM1"/>
    <property type="match status" value="1"/>
</dbReference>
<protein>
    <submittedName>
        <fullName evidence="10">Oligopeptide ABC transporter permease</fullName>
    </submittedName>
</protein>
<organism evidence="10">
    <name type="scientific">Alkalihalophilus sp. As8PL</name>
    <dbReference type="NCBI Taxonomy" id="3237103"/>
    <lineage>
        <taxon>Bacteria</taxon>
        <taxon>Bacillati</taxon>
        <taxon>Bacillota</taxon>
        <taxon>Bacilli</taxon>
        <taxon>Bacillales</taxon>
        <taxon>Bacillaceae</taxon>
        <taxon>Alkalihalophilus</taxon>
    </lineage>
</organism>
<feature type="transmembrane region" description="Helical" evidence="7">
    <location>
        <begin position="46"/>
        <end position="68"/>
    </location>
</feature>
<feature type="transmembrane region" description="Helical" evidence="7">
    <location>
        <begin position="172"/>
        <end position="189"/>
    </location>
</feature>
<dbReference type="EMBL" id="CP162551">
    <property type="protein sequence ID" value="XDI35707.1"/>
    <property type="molecule type" value="Genomic_DNA"/>
</dbReference>
<evidence type="ECO:0000313" key="10">
    <source>
        <dbReference type="EMBL" id="XDI35707.1"/>
    </source>
</evidence>
<sequence length="312" mass="33958">MESNTQQVFQPNMPEGSKPPVEDKQLIGERRSLLSIIIAKFFQNKLAVFGLVMLSIITTACLLAPVIAPHDPAFQDLRNRLAPPSSDFWLGTDHLGRDLFSRMLYGGQVSLYVGFASMLGAVAIGSVIGAVAGYFGGLVDAFLMRLVDVILAFPNIFLLITLVAILQPSINILILVFALLSWTGTARVVRGEFLTLKKREFVLASRTIGMSNTRIIFSQILPNALGPVIVAATLAVGGFILAESALSFFGLGVQPPNASWGNMLTDSQSITIFRNAWWYPTFPGLLILITVLCFNFIGDGLRDALDPRVVEK</sequence>
<evidence type="ECO:0000256" key="8">
    <source>
        <dbReference type="SAM" id="MobiDB-lite"/>
    </source>
</evidence>
<dbReference type="InterPro" id="IPR053523">
    <property type="entry name" value="Oligopeptide_permease_AppC"/>
</dbReference>
<feature type="compositionally biased region" description="Polar residues" evidence="8">
    <location>
        <begin position="1"/>
        <end position="10"/>
    </location>
</feature>
<comment type="similarity">
    <text evidence="7">Belongs to the binding-protein-dependent transport system permease family.</text>
</comment>
<evidence type="ECO:0000259" key="9">
    <source>
        <dbReference type="PROSITE" id="PS50928"/>
    </source>
</evidence>
<dbReference type="RefSeq" id="WP_368503251.1">
    <property type="nucleotide sequence ID" value="NZ_CP162551.1"/>
</dbReference>
<dbReference type="PANTHER" id="PTHR43386">
    <property type="entry name" value="OLIGOPEPTIDE TRANSPORT SYSTEM PERMEASE PROTEIN APPC"/>
    <property type="match status" value="1"/>
</dbReference>
<feature type="region of interest" description="Disordered" evidence="8">
    <location>
        <begin position="1"/>
        <end position="21"/>
    </location>
</feature>
<dbReference type="SUPFAM" id="SSF161098">
    <property type="entry name" value="MetI-like"/>
    <property type="match status" value="1"/>
</dbReference>
<keyword evidence="4 7" id="KW-0812">Transmembrane</keyword>
<evidence type="ECO:0000256" key="1">
    <source>
        <dbReference type="ARBA" id="ARBA00004651"/>
    </source>
</evidence>
<feature type="domain" description="ABC transmembrane type-1" evidence="9">
    <location>
        <begin position="107"/>
        <end position="298"/>
    </location>
</feature>
<name>A0AB39BPE7_9BACI</name>
<evidence type="ECO:0000256" key="6">
    <source>
        <dbReference type="ARBA" id="ARBA00023136"/>
    </source>
</evidence>
<evidence type="ECO:0000256" key="3">
    <source>
        <dbReference type="ARBA" id="ARBA00022475"/>
    </source>
</evidence>
<dbReference type="InterPro" id="IPR025966">
    <property type="entry name" value="OppC_N"/>
</dbReference>
<comment type="subcellular location">
    <subcellularLocation>
        <location evidence="1 7">Cell membrane</location>
        <topology evidence="1 7">Multi-pass membrane protein</topology>
    </subcellularLocation>
</comment>
<dbReference type="GO" id="GO:0005886">
    <property type="term" value="C:plasma membrane"/>
    <property type="evidence" value="ECO:0007669"/>
    <property type="project" value="UniProtKB-SubCell"/>
</dbReference>
<proteinExistence type="inferred from homology"/>
<dbReference type="Pfam" id="PF12911">
    <property type="entry name" value="OppC_N"/>
    <property type="match status" value="1"/>
</dbReference>
<dbReference type="PANTHER" id="PTHR43386:SF1">
    <property type="entry name" value="D,D-DIPEPTIDE TRANSPORT SYSTEM PERMEASE PROTEIN DDPC-RELATED"/>
    <property type="match status" value="1"/>
</dbReference>
<feature type="transmembrane region" description="Helical" evidence="7">
    <location>
        <begin position="220"/>
        <end position="242"/>
    </location>
</feature>
<accession>A0AB39BPE7</accession>
<feature type="transmembrane region" description="Helical" evidence="7">
    <location>
        <begin position="277"/>
        <end position="298"/>
    </location>
</feature>
<evidence type="ECO:0000256" key="2">
    <source>
        <dbReference type="ARBA" id="ARBA00022448"/>
    </source>
</evidence>
<dbReference type="InterPro" id="IPR050366">
    <property type="entry name" value="BP-dependent_transpt_permease"/>
</dbReference>
<dbReference type="CDD" id="cd06261">
    <property type="entry name" value="TM_PBP2"/>
    <property type="match status" value="1"/>
</dbReference>
<gene>
    <name evidence="10" type="primary">opp4C</name>
    <name evidence="10" type="ORF">AB3N04_13415</name>
</gene>
<dbReference type="NCBIfam" id="NF045476">
    <property type="entry name" value="Opp4C"/>
    <property type="match status" value="1"/>
</dbReference>
<keyword evidence="2 7" id="KW-0813">Transport</keyword>
<dbReference type="Pfam" id="PF00528">
    <property type="entry name" value="BPD_transp_1"/>
    <property type="match status" value="1"/>
</dbReference>
<keyword evidence="3" id="KW-1003">Cell membrane</keyword>
<dbReference type="InterPro" id="IPR035906">
    <property type="entry name" value="MetI-like_sf"/>
</dbReference>
<reference evidence="10" key="1">
    <citation type="submission" date="2024-07" db="EMBL/GenBank/DDBJ databases">
        <title>Identification and characteristics of an arsenic-resistant bacterial isolate, which belongs to a novel species.</title>
        <authorList>
            <person name="Juszczyk A."/>
            <person name="Kowalczyk A."/>
            <person name="Was K."/>
            <person name="Kosowicz W."/>
            <person name="Budzyn A."/>
            <person name="Latowski D."/>
        </authorList>
    </citation>
    <scope>NUCLEOTIDE SEQUENCE</scope>
    <source>
        <strain evidence="10">As8PL</strain>
    </source>
</reference>
<dbReference type="AlphaFoldDB" id="A0AB39BPE7"/>
<dbReference type="InterPro" id="IPR000515">
    <property type="entry name" value="MetI-like"/>
</dbReference>
<feature type="transmembrane region" description="Helical" evidence="7">
    <location>
        <begin position="146"/>
        <end position="166"/>
    </location>
</feature>
<dbReference type="GO" id="GO:0055085">
    <property type="term" value="P:transmembrane transport"/>
    <property type="evidence" value="ECO:0007669"/>
    <property type="project" value="InterPro"/>
</dbReference>
<evidence type="ECO:0000256" key="7">
    <source>
        <dbReference type="RuleBase" id="RU363032"/>
    </source>
</evidence>